<keyword evidence="10" id="KW-0282">Flagellum</keyword>
<proteinExistence type="inferred from homology"/>
<dbReference type="RefSeq" id="WP_123401165.1">
    <property type="nucleotide sequence ID" value="NZ_RJVI01000002.1"/>
</dbReference>
<evidence type="ECO:0000256" key="5">
    <source>
        <dbReference type="ARBA" id="ARBA00022729"/>
    </source>
</evidence>
<evidence type="ECO:0000256" key="3">
    <source>
        <dbReference type="ARBA" id="ARBA00014028"/>
    </source>
</evidence>
<evidence type="ECO:0000256" key="9">
    <source>
        <dbReference type="SAM" id="SignalP"/>
    </source>
</evidence>
<keyword evidence="11" id="KW-1185">Reference proteome</keyword>
<evidence type="ECO:0000256" key="1">
    <source>
        <dbReference type="ARBA" id="ARBA00003989"/>
    </source>
</evidence>
<comment type="function">
    <text evidence="1">May be involved in the biogenesis of curli organelles.</text>
</comment>
<keyword evidence="10" id="KW-0966">Cell projection</keyword>
<dbReference type="AlphaFoldDB" id="A0A3N1Y4I7"/>
<dbReference type="GO" id="GO:0030288">
    <property type="term" value="C:outer membrane-bounded periplasmic space"/>
    <property type="evidence" value="ECO:0007669"/>
    <property type="project" value="InterPro"/>
</dbReference>
<dbReference type="PANTHER" id="PTHR41164">
    <property type="entry name" value="CURLI PRODUCTION ASSEMBLY/TRANSPORT COMPONENT CSGG"/>
    <property type="match status" value="1"/>
</dbReference>
<evidence type="ECO:0000313" key="11">
    <source>
        <dbReference type="Proteomes" id="UP000276634"/>
    </source>
</evidence>
<dbReference type="Pfam" id="PF03783">
    <property type="entry name" value="CsgG"/>
    <property type="match status" value="1"/>
</dbReference>
<gene>
    <name evidence="10" type="ORF">EDC57_1392</name>
</gene>
<comment type="caution">
    <text evidence="10">The sequence shown here is derived from an EMBL/GenBank/DDBJ whole genome shotgun (WGS) entry which is preliminary data.</text>
</comment>
<dbReference type="PANTHER" id="PTHR41164:SF1">
    <property type="entry name" value="CURLI PRODUCTION ASSEMBLY_TRANSPORT COMPONENT CSGG"/>
    <property type="match status" value="1"/>
</dbReference>
<evidence type="ECO:0000256" key="7">
    <source>
        <dbReference type="ARBA" id="ARBA00023139"/>
    </source>
</evidence>
<evidence type="ECO:0000256" key="8">
    <source>
        <dbReference type="ARBA" id="ARBA00023288"/>
    </source>
</evidence>
<keyword evidence="6" id="KW-0472">Membrane</keyword>
<dbReference type="OrthoDB" id="551031at2"/>
<keyword evidence="10" id="KW-0969">Cilium</keyword>
<comment type="similarity">
    <text evidence="2">Belongs to the CsgG family.</text>
</comment>
<keyword evidence="5 9" id="KW-0732">Signal</keyword>
<keyword evidence="7" id="KW-0564">Palmitate</keyword>
<dbReference type="InterPro" id="IPR005534">
    <property type="entry name" value="Curli_assmbl/transp-comp_CsgG"/>
</dbReference>
<reference evidence="10 11" key="1">
    <citation type="submission" date="2018-11" db="EMBL/GenBank/DDBJ databases">
        <title>Genomic Encyclopedia of Type Strains, Phase IV (KMG-IV): sequencing the most valuable type-strain genomes for metagenomic binning, comparative biology and taxonomic classification.</title>
        <authorList>
            <person name="Goeker M."/>
        </authorList>
    </citation>
    <scope>NUCLEOTIDE SEQUENCE [LARGE SCALE GENOMIC DNA]</scope>
    <source>
        <strain evidence="10 11">DSM 100275</strain>
    </source>
</reference>
<evidence type="ECO:0000256" key="4">
    <source>
        <dbReference type="ARBA" id="ARBA00022475"/>
    </source>
</evidence>
<evidence type="ECO:0000256" key="2">
    <source>
        <dbReference type="ARBA" id="ARBA00008899"/>
    </source>
</evidence>
<organism evidence="10 11">
    <name type="scientific">Inmirania thermothiophila</name>
    <dbReference type="NCBI Taxonomy" id="1750597"/>
    <lineage>
        <taxon>Bacteria</taxon>
        <taxon>Pseudomonadati</taxon>
        <taxon>Pseudomonadota</taxon>
        <taxon>Gammaproteobacteria</taxon>
        <taxon>Chromatiales</taxon>
        <taxon>Ectothiorhodospiraceae</taxon>
        <taxon>Inmirania</taxon>
    </lineage>
</organism>
<keyword evidence="8" id="KW-0449">Lipoprotein</keyword>
<feature type="chain" id="PRO_5018153541" description="Curli production assembly/transport component CsgG" evidence="9">
    <location>
        <begin position="22"/>
        <end position="399"/>
    </location>
</feature>
<dbReference type="InterPro" id="IPR038165">
    <property type="entry name" value="FlgT_C_sf"/>
</dbReference>
<dbReference type="Gene3D" id="3.40.50.10610">
    <property type="entry name" value="ABC-type transport auxiliary lipoprotein component"/>
    <property type="match status" value="1"/>
</dbReference>
<keyword evidence="4" id="KW-1003">Cell membrane</keyword>
<accession>A0A3N1Y4I7</accession>
<evidence type="ECO:0000313" key="10">
    <source>
        <dbReference type="EMBL" id="ROR32197.1"/>
    </source>
</evidence>
<feature type="signal peptide" evidence="9">
    <location>
        <begin position="1"/>
        <end position="21"/>
    </location>
</feature>
<name>A0A3N1Y4I7_9GAMM</name>
<dbReference type="Gene3D" id="2.40.10.410">
    <property type="entry name" value="FlgT, C-terminal domain"/>
    <property type="match status" value="1"/>
</dbReference>
<evidence type="ECO:0000256" key="6">
    <source>
        <dbReference type="ARBA" id="ARBA00023136"/>
    </source>
</evidence>
<protein>
    <recommendedName>
        <fullName evidence="3">Curli production assembly/transport component CsgG</fullName>
    </recommendedName>
</protein>
<sequence length="399" mass="41396">MRSWRMRAGMAAALTALAVTAAADYVAYTVADGQRVPLPESIDDLDVEYLLRLEWGAYQGPKARVAVLPLENNSKASSITIQGPGGRAVTFEAFERGGGGVPVQGIEAMLTDALLKTGRFRLVERQQLDAALREQDLGASGRVAKPSAAKIGKVLGAEYLIQAVITNYESGVEQKGGGLGGIVGGPGGALLGGLSIRSSKGVVGMNFRLIDAATTEVVFSKQVEVEVKKSGLSFGGLGIGGGGALGGFLSKYSQTPIGQAVIAAIHKGVYELVKQVGAKPPTGSVIKVAGTRVYLNLGEGVVRPGDELRVLSKGEELVDPETGISLGAETEEIGRLRVVQVKKRFSIAEVAAGDSAAIKRGDMVVATRAPAPLQFAAAFEPPRKKRAASAATFENSGNN</sequence>
<dbReference type="EMBL" id="RJVI01000002">
    <property type="protein sequence ID" value="ROR32197.1"/>
    <property type="molecule type" value="Genomic_DNA"/>
</dbReference>
<dbReference type="Proteomes" id="UP000276634">
    <property type="component" value="Unassembled WGS sequence"/>
</dbReference>